<keyword evidence="2 3" id="KW-0238">DNA-binding</keyword>
<proteinExistence type="inferred from homology"/>
<dbReference type="InterPro" id="IPR046328">
    <property type="entry name" value="ETS_fam"/>
</dbReference>
<evidence type="ECO:0000256" key="2">
    <source>
        <dbReference type="ARBA" id="ARBA00023125"/>
    </source>
</evidence>
<gene>
    <name evidence="5" type="ORF">P5673_004017</name>
</gene>
<dbReference type="PANTHER" id="PTHR11849:SF133">
    <property type="entry name" value="ETS DOMAIN-CONTAINING PROTEIN"/>
    <property type="match status" value="1"/>
</dbReference>
<dbReference type="Proteomes" id="UP001249851">
    <property type="component" value="Unassembled WGS sequence"/>
</dbReference>
<evidence type="ECO:0000259" key="4">
    <source>
        <dbReference type="PROSITE" id="PS50061"/>
    </source>
</evidence>
<comment type="caution">
    <text evidence="5">The sequence shown here is derived from an EMBL/GenBank/DDBJ whole genome shotgun (WGS) entry which is preliminary data.</text>
</comment>
<dbReference type="EMBL" id="JARQWQ010000006">
    <property type="protein sequence ID" value="KAK2571426.1"/>
    <property type="molecule type" value="Genomic_DNA"/>
</dbReference>
<keyword evidence="3" id="KW-0539">Nucleus</keyword>
<dbReference type="InterPro" id="IPR036388">
    <property type="entry name" value="WH-like_DNA-bd_sf"/>
</dbReference>
<dbReference type="GO" id="GO:0000981">
    <property type="term" value="F:DNA-binding transcription factor activity, RNA polymerase II-specific"/>
    <property type="evidence" value="ECO:0007669"/>
    <property type="project" value="TreeGrafter"/>
</dbReference>
<dbReference type="InterPro" id="IPR000418">
    <property type="entry name" value="Ets_dom"/>
</dbReference>
<dbReference type="InterPro" id="IPR036390">
    <property type="entry name" value="WH_DNA-bd_sf"/>
</dbReference>
<evidence type="ECO:0000256" key="3">
    <source>
        <dbReference type="RuleBase" id="RU004019"/>
    </source>
</evidence>
<dbReference type="PRINTS" id="PR00454">
    <property type="entry name" value="ETSDOMAIN"/>
</dbReference>
<dbReference type="PANTHER" id="PTHR11849">
    <property type="entry name" value="ETS"/>
    <property type="match status" value="1"/>
</dbReference>
<dbReference type="Pfam" id="PF00178">
    <property type="entry name" value="Ets"/>
    <property type="match status" value="1"/>
</dbReference>
<feature type="domain" description="ETS" evidence="4">
    <location>
        <begin position="77"/>
        <end position="158"/>
    </location>
</feature>
<keyword evidence="6" id="KW-1185">Reference proteome</keyword>
<comment type="subcellular location">
    <subcellularLocation>
        <location evidence="3">Nucleus</location>
    </subcellularLocation>
</comment>
<evidence type="ECO:0000256" key="1">
    <source>
        <dbReference type="ARBA" id="ARBA00005562"/>
    </source>
</evidence>
<dbReference type="SMART" id="SM00413">
    <property type="entry name" value="ETS"/>
    <property type="match status" value="1"/>
</dbReference>
<reference evidence="5" key="1">
    <citation type="journal article" date="2023" name="G3 (Bethesda)">
        <title>Whole genome assembly and annotation of the endangered Caribbean coral Acropora cervicornis.</title>
        <authorList>
            <person name="Selwyn J.D."/>
            <person name="Vollmer S.V."/>
        </authorList>
    </citation>
    <scope>NUCLEOTIDE SEQUENCE</scope>
    <source>
        <strain evidence="5">K2</strain>
    </source>
</reference>
<dbReference type="PROSITE" id="PS50061">
    <property type="entry name" value="ETS_DOMAIN_3"/>
    <property type="match status" value="1"/>
</dbReference>
<organism evidence="5 6">
    <name type="scientific">Acropora cervicornis</name>
    <name type="common">Staghorn coral</name>
    <dbReference type="NCBI Taxonomy" id="6130"/>
    <lineage>
        <taxon>Eukaryota</taxon>
        <taxon>Metazoa</taxon>
        <taxon>Cnidaria</taxon>
        <taxon>Anthozoa</taxon>
        <taxon>Hexacorallia</taxon>
        <taxon>Scleractinia</taxon>
        <taxon>Astrocoeniina</taxon>
        <taxon>Acroporidae</taxon>
        <taxon>Acropora</taxon>
    </lineage>
</organism>
<dbReference type="SUPFAM" id="SSF46785">
    <property type="entry name" value="Winged helix' DNA-binding domain"/>
    <property type="match status" value="1"/>
</dbReference>
<dbReference type="GO" id="GO:0030154">
    <property type="term" value="P:cell differentiation"/>
    <property type="evidence" value="ECO:0007669"/>
    <property type="project" value="TreeGrafter"/>
</dbReference>
<dbReference type="GO" id="GO:0043565">
    <property type="term" value="F:sequence-specific DNA binding"/>
    <property type="evidence" value="ECO:0007669"/>
    <property type="project" value="InterPro"/>
</dbReference>
<accession>A0AAD9VEE0</accession>
<name>A0AAD9VEE0_ACRCE</name>
<dbReference type="AlphaFoldDB" id="A0AAD9VEE0"/>
<evidence type="ECO:0000313" key="6">
    <source>
        <dbReference type="Proteomes" id="UP001249851"/>
    </source>
</evidence>
<sequence length="286" mass="33526">MKLMKNNLAVLLPLQREEKLSPQSTPHETFMLPLQGNYLRDQSEFCRTSRVVISNFFFFLAFAGQFPKKRTTSRNAYHLWEFLLELLADERYSSLITWTNKDMREFKLRNQEEVAKCWGELKQRPGMNYDKLSRALRYYYQKNIIKKVSGQRLVYKFVDLPYNYRPIKNLFDSGILEKDREVRGKSPQETAYEMREGFQAICPQDHTRNKAISERMVFQEPIRAQHIARGFPGSPKCCCGDFRRTISHISVPVIMKCGQPTSLPPRGSLTDGHTLAKEYRSNNFQS</sequence>
<dbReference type="Gene3D" id="1.10.10.10">
    <property type="entry name" value="Winged helix-like DNA-binding domain superfamily/Winged helix DNA-binding domain"/>
    <property type="match status" value="1"/>
</dbReference>
<reference evidence="5" key="2">
    <citation type="journal article" date="2023" name="Science">
        <title>Genomic signatures of disease resistance in endangered staghorn corals.</title>
        <authorList>
            <person name="Vollmer S.V."/>
            <person name="Selwyn J.D."/>
            <person name="Despard B.A."/>
            <person name="Roesel C.L."/>
        </authorList>
    </citation>
    <scope>NUCLEOTIDE SEQUENCE</scope>
    <source>
        <strain evidence="5">K2</strain>
    </source>
</reference>
<dbReference type="GO" id="GO:0005634">
    <property type="term" value="C:nucleus"/>
    <property type="evidence" value="ECO:0007669"/>
    <property type="project" value="UniProtKB-SubCell"/>
</dbReference>
<evidence type="ECO:0000313" key="5">
    <source>
        <dbReference type="EMBL" id="KAK2571426.1"/>
    </source>
</evidence>
<dbReference type="PROSITE" id="PS00346">
    <property type="entry name" value="ETS_DOMAIN_2"/>
    <property type="match status" value="1"/>
</dbReference>
<comment type="similarity">
    <text evidence="1 3">Belongs to the ETS family.</text>
</comment>
<protein>
    <submittedName>
        <fullName evidence="5">ETS domain-containing protein Elk-1</fullName>
    </submittedName>
</protein>
<dbReference type="PROSITE" id="PS00345">
    <property type="entry name" value="ETS_DOMAIN_1"/>
    <property type="match status" value="1"/>
</dbReference>